<sequence>MTPKEKRIQTLDCRGWERVLCVVAHPDDTEYGISAAVNAWTKSGIDVSYLLLTSGEAGMKRAPEVVGPLRAKEQRAACDTVGAGELVILDHPDGHLVEGLDLRRDIARRIRQFRPDAVVTLTFEFEAPHGLNQADHRAAGRAAIDAARDAGNRWIFRELAEDEGLEPWEPDVFLVGQSGDPTHVVAVDDEDVAAAVASLECHREYLADLPDHPKPADFIPPMLANVGALVGERNGVAFRVYELGGVAKSRDDDAREGR</sequence>
<name>A0ABS4U5Z3_9CORY</name>
<dbReference type="PANTHER" id="PTHR12993">
    <property type="entry name" value="N-ACETYLGLUCOSAMINYL-PHOSPHATIDYLINOSITOL DE-N-ACETYLASE-RELATED"/>
    <property type="match status" value="1"/>
</dbReference>
<dbReference type="RefSeq" id="WP_209652355.1">
    <property type="nucleotide sequence ID" value="NZ_CP047357.1"/>
</dbReference>
<dbReference type="PANTHER" id="PTHR12993:SF28">
    <property type="entry name" value="LMBE FAMILY PROTEIN"/>
    <property type="match status" value="1"/>
</dbReference>
<evidence type="ECO:0000313" key="3">
    <source>
        <dbReference type="Proteomes" id="UP001519305"/>
    </source>
</evidence>
<dbReference type="Gene3D" id="3.40.50.10320">
    <property type="entry name" value="LmbE-like"/>
    <property type="match status" value="1"/>
</dbReference>
<dbReference type="InterPro" id="IPR024078">
    <property type="entry name" value="LmbE-like_dom_sf"/>
</dbReference>
<protein>
    <submittedName>
        <fullName evidence="2">LmbE family N-acetylglucosaminyl deacetylase</fullName>
    </submittedName>
</protein>
<keyword evidence="1" id="KW-0862">Zinc</keyword>
<dbReference type="EMBL" id="JAGINY010000001">
    <property type="protein sequence ID" value="MBP2332070.1"/>
    <property type="molecule type" value="Genomic_DNA"/>
</dbReference>
<evidence type="ECO:0000256" key="1">
    <source>
        <dbReference type="ARBA" id="ARBA00022833"/>
    </source>
</evidence>
<accession>A0ABS4U5Z3</accession>
<proteinExistence type="predicted"/>
<dbReference type="Pfam" id="PF02585">
    <property type="entry name" value="PIG-L"/>
    <property type="match status" value="1"/>
</dbReference>
<dbReference type="Proteomes" id="UP001519305">
    <property type="component" value="Unassembled WGS sequence"/>
</dbReference>
<comment type="caution">
    <text evidence="2">The sequence shown here is derived from an EMBL/GenBank/DDBJ whole genome shotgun (WGS) entry which is preliminary data.</text>
</comment>
<reference evidence="2 3" key="1">
    <citation type="submission" date="2021-03" db="EMBL/GenBank/DDBJ databases">
        <title>Sequencing the genomes of 1000 actinobacteria strains.</title>
        <authorList>
            <person name="Klenk H.-P."/>
        </authorList>
    </citation>
    <scope>NUCLEOTIDE SEQUENCE [LARGE SCALE GENOMIC DNA]</scope>
    <source>
        <strain evidence="2 3">DSM 44506</strain>
    </source>
</reference>
<keyword evidence="3" id="KW-1185">Reference proteome</keyword>
<evidence type="ECO:0000313" key="2">
    <source>
        <dbReference type="EMBL" id="MBP2332070.1"/>
    </source>
</evidence>
<gene>
    <name evidence="2" type="ORF">JOF33_000769</name>
</gene>
<organism evidence="2 3">
    <name type="scientific">Corynebacterium freneyi</name>
    <dbReference type="NCBI Taxonomy" id="134034"/>
    <lineage>
        <taxon>Bacteria</taxon>
        <taxon>Bacillati</taxon>
        <taxon>Actinomycetota</taxon>
        <taxon>Actinomycetes</taxon>
        <taxon>Mycobacteriales</taxon>
        <taxon>Corynebacteriaceae</taxon>
        <taxon>Corynebacterium</taxon>
    </lineage>
</organism>
<dbReference type="InterPro" id="IPR003737">
    <property type="entry name" value="GlcNAc_PI_deacetylase-related"/>
</dbReference>
<dbReference type="SUPFAM" id="SSF102588">
    <property type="entry name" value="LmbE-like"/>
    <property type="match status" value="1"/>
</dbReference>